<proteinExistence type="predicted"/>
<evidence type="ECO:0000313" key="3">
    <source>
        <dbReference type="Proteomes" id="UP000094329"/>
    </source>
</evidence>
<evidence type="ECO:0000313" key="2">
    <source>
        <dbReference type="EMBL" id="ODN41462.1"/>
    </source>
</evidence>
<keyword evidence="1" id="KW-1133">Transmembrane helix</keyword>
<protein>
    <submittedName>
        <fullName evidence="2">Uncharacterized protein</fullName>
    </submittedName>
</protein>
<comment type="caution">
    <text evidence="2">The sequence shown here is derived from an EMBL/GenBank/DDBJ whole genome shotgun (WGS) entry which is preliminary data.</text>
</comment>
<organism evidence="2 3">
    <name type="scientific">Piscirickettsia litoralis</name>
    <dbReference type="NCBI Taxonomy" id="1891921"/>
    <lineage>
        <taxon>Bacteria</taxon>
        <taxon>Pseudomonadati</taxon>
        <taxon>Pseudomonadota</taxon>
        <taxon>Gammaproteobacteria</taxon>
        <taxon>Thiotrichales</taxon>
        <taxon>Piscirickettsiaceae</taxon>
        <taxon>Piscirickettsia</taxon>
    </lineage>
</organism>
<dbReference type="EMBL" id="MDTU01000002">
    <property type="protein sequence ID" value="ODN41462.1"/>
    <property type="molecule type" value="Genomic_DNA"/>
</dbReference>
<evidence type="ECO:0000256" key="1">
    <source>
        <dbReference type="SAM" id="Phobius"/>
    </source>
</evidence>
<accession>A0ABX2ZY11</accession>
<keyword evidence="1" id="KW-0472">Membrane</keyword>
<keyword evidence="3" id="KW-1185">Reference proteome</keyword>
<keyword evidence="1" id="KW-0812">Transmembrane</keyword>
<reference evidence="2 3" key="1">
    <citation type="submission" date="2016-08" db="EMBL/GenBank/DDBJ databases">
        <title>Draft genome sequence of Candidatus Piscirickettsia litoralis, from seawater.</title>
        <authorList>
            <person name="Wan X."/>
            <person name="Lee A.J."/>
            <person name="Hou S."/>
            <person name="Donachie S.P."/>
        </authorList>
    </citation>
    <scope>NUCLEOTIDE SEQUENCE [LARGE SCALE GENOMIC DNA]</scope>
    <source>
        <strain evidence="2 3">Y2</strain>
    </source>
</reference>
<feature type="transmembrane region" description="Helical" evidence="1">
    <location>
        <begin position="20"/>
        <end position="38"/>
    </location>
</feature>
<gene>
    <name evidence="2" type="ORF">BGC07_15175</name>
</gene>
<sequence length="59" mass="6953">MNASNFKYKTKIQYANQKSCLITLYIQTAGVPIMLFFLRIRTKTRFMRLITFGTKQNSI</sequence>
<dbReference type="Proteomes" id="UP000094329">
    <property type="component" value="Unassembled WGS sequence"/>
</dbReference>
<name>A0ABX2ZY11_9GAMM</name>